<keyword evidence="1" id="KW-0472">Membrane</keyword>
<organism evidence="2 3">
    <name type="scientific">Reyranella soli</name>
    <dbReference type="NCBI Taxonomy" id="1230389"/>
    <lineage>
        <taxon>Bacteria</taxon>
        <taxon>Pseudomonadati</taxon>
        <taxon>Pseudomonadota</taxon>
        <taxon>Alphaproteobacteria</taxon>
        <taxon>Hyphomicrobiales</taxon>
        <taxon>Reyranellaceae</taxon>
        <taxon>Reyranella</taxon>
    </lineage>
</organism>
<protein>
    <recommendedName>
        <fullName evidence="4">SGNH hydrolase-type esterase domain-containing protein</fullName>
    </recommendedName>
</protein>
<gene>
    <name evidence="2" type="ORF">RSO01_21780</name>
</gene>
<evidence type="ECO:0000313" key="2">
    <source>
        <dbReference type="EMBL" id="GEP55012.1"/>
    </source>
</evidence>
<evidence type="ECO:0000313" key="3">
    <source>
        <dbReference type="Proteomes" id="UP000321058"/>
    </source>
</evidence>
<evidence type="ECO:0000256" key="1">
    <source>
        <dbReference type="SAM" id="Phobius"/>
    </source>
</evidence>
<accession>A0A512N7R4</accession>
<proteinExistence type="predicted"/>
<keyword evidence="3" id="KW-1185">Reference proteome</keyword>
<dbReference type="Proteomes" id="UP000321058">
    <property type="component" value="Unassembled WGS sequence"/>
</dbReference>
<keyword evidence="1" id="KW-1133">Transmembrane helix</keyword>
<dbReference type="EMBL" id="BKAJ01000033">
    <property type="protein sequence ID" value="GEP55012.1"/>
    <property type="molecule type" value="Genomic_DNA"/>
</dbReference>
<name>A0A512N7R4_9HYPH</name>
<keyword evidence="1" id="KW-0812">Transmembrane</keyword>
<evidence type="ECO:0008006" key="4">
    <source>
        <dbReference type="Google" id="ProtNLM"/>
    </source>
</evidence>
<dbReference type="SUPFAM" id="SSF52266">
    <property type="entry name" value="SGNH hydrolase"/>
    <property type="match status" value="1"/>
</dbReference>
<dbReference type="AlphaFoldDB" id="A0A512N7R4"/>
<reference evidence="2 3" key="1">
    <citation type="submission" date="2019-07" db="EMBL/GenBank/DDBJ databases">
        <title>Whole genome shotgun sequence of Reyranella soli NBRC 108950.</title>
        <authorList>
            <person name="Hosoyama A."/>
            <person name="Uohara A."/>
            <person name="Ohji S."/>
            <person name="Ichikawa N."/>
        </authorList>
    </citation>
    <scope>NUCLEOTIDE SEQUENCE [LARGE SCALE GENOMIC DNA]</scope>
    <source>
        <strain evidence="2 3">NBRC 108950</strain>
    </source>
</reference>
<feature type="transmembrane region" description="Helical" evidence="1">
    <location>
        <begin position="30"/>
        <end position="51"/>
    </location>
</feature>
<comment type="caution">
    <text evidence="2">The sequence shown here is derived from an EMBL/GenBank/DDBJ whole genome shotgun (WGS) entry which is preliminary data.</text>
</comment>
<sequence length="404" mass="45030">MTAFPSLSFPAGQKAGGEFPFRAWSGGMRVLGNIALVVVAIVVGVGLIEIAGRLYFGRSLEGSYYVYGGAPVQFDAVSGFRLRPGPIHETRITRGQIEYVGLYKPNSLGFQSSEFAPQRQDGRRRIAVFGDSFSQADYLARNWPSYVEATSFAEGHPLQLLNFSLGGTGLANWWSILKNMAGAYELDGVVFAVWEENLYRQFLVTHSEGQKWWLGRVPSWDPARYPKTLDEAMRVMAPMAGDFYFTDESGFLDALSGEWRPREARRWFVERQVAALWEPREQPGRVTALPILDPADAAARERQIADIAAIIAARQWRATVAYIPSRPGLLDPGSDAAFKAETLRFAEMIGASFHDGSEVYAGMSDTEIRRHFLPYDAHWNLAGSDLFGRFMLRTLSAPTPQRLP</sequence>